<comment type="caution">
    <text evidence="2">The sequence shown here is derived from an EMBL/GenBank/DDBJ whole genome shotgun (WGS) entry which is preliminary data.</text>
</comment>
<evidence type="ECO:0000313" key="3">
    <source>
        <dbReference type="Proteomes" id="UP001597294"/>
    </source>
</evidence>
<accession>A0ABW5BPX1</accession>
<organism evidence="2 3">
    <name type="scientific">Kiloniella antarctica</name>
    <dbReference type="NCBI Taxonomy" id="1550907"/>
    <lineage>
        <taxon>Bacteria</taxon>
        <taxon>Pseudomonadati</taxon>
        <taxon>Pseudomonadota</taxon>
        <taxon>Alphaproteobacteria</taxon>
        <taxon>Rhodospirillales</taxon>
        <taxon>Kiloniellaceae</taxon>
        <taxon>Kiloniella</taxon>
    </lineage>
</organism>
<dbReference type="EMBL" id="JBHUII010000008">
    <property type="protein sequence ID" value="MFD2206950.1"/>
    <property type="molecule type" value="Genomic_DNA"/>
</dbReference>
<dbReference type="InterPro" id="IPR029024">
    <property type="entry name" value="TerB-like"/>
</dbReference>
<dbReference type="Pfam" id="PF05099">
    <property type="entry name" value="TerB"/>
    <property type="match status" value="1"/>
</dbReference>
<proteinExistence type="predicted"/>
<dbReference type="SUPFAM" id="SSF158682">
    <property type="entry name" value="TerB-like"/>
    <property type="match status" value="1"/>
</dbReference>
<evidence type="ECO:0000313" key="2">
    <source>
        <dbReference type="EMBL" id="MFD2206950.1"/>
    </source>
</evidence>
<gene>
    <name evidence="2" type="ORF">ACFSKO_15080</name>
</gene>
<feature type="domain" description="Co-chaperone DjlA N-terminal" evidence="1">
    <location>
        <begin position="6"/>
        <end position="120"/>
    </location>
</feature>
<dbReference type="CDD" id="cd07176">
    <property type="entry name" value="terB"/>
    <property type="match status" value="1"/>
</dbReference>
<protein>
    <submittedName>
        <fullName evidence="2">Tellurite resistance TerB family protein</fullName>
    </submittedName>
</protein>
<evidence type="ECO:0000259" key="1">
    <source>
        <dbReference type="Pfam" id="PF05099"/>
    </source>
</evidence>
<keyword evidence="3" id="KW-1185">Reference proteome</keyword>
<name>A0ABW5BPX1_9PROT</name>
<reference evidence="3" key="1">
    <citation type="journal article" date="2019" name="Int. J. Syst. Evol. Microbiol.">
        <title>The Global Catalogue of Microorganisms (GCM) 10K type strain sequencing project: providing services to taxonomists for standard genome sequencing and annotation.</title>
        <authorList>
            <consortium name="The Broad Institute Genomics Platform"/>
            <consortium name="The Broad Institute Genome Sequencing Center for Infectious Disease"/>
            <person name="Wu L."/>
            <person name="Ma J."/>
        </authorList>
    </citation>
    <scope>NUCLEOTIDE SEQUENCE [LARGE SCALE GENOMIC DNA]</scope>
    <source>
        <strain evidence="3">CGMCC 4.7192</strain>
    </source>
</reference>
<dbReference type="Proteomes" id="UP001597294">
    <property type="component" value="Unassembled WGS sequence"/>
</dbReference>
<dbReference type="RefSeq" id="WP_380253090.1">
    <property type="nucleotide sequence ID" value="NZ_JBHUII010000008.1"/>
</dbReference>
<dbReference type="InterPro" id="IPR007791">
    <property type="entry name" value="DjlA_N"/>
</dbReference>
<sequence length="134" mass="14798">MTDYRSALVYIMVLASAADSDMTDSELQTIGEIVKFLPIFNGYNPEDLPMDSRKCADLLGQEDGFEKVLDQVVAALPEKLRETAYAVALEVVAADGFASQEELRLLEILRHTLDVERLAAAALERGARARYMTA</sequence>
<dbReference type="Gene3D" id="1.10.3680.10">
    <property type="entry name" value="TerB-like"/>
    <property type="match status" value="1"/>
</dbReference>